<dbReference type="EMBL" id="MAEL01000034">
    <property type="protein sequence ID" value="KAF1304266.1"/>
    <property type="molecule type" value="Genomic_DNA"/>
</dbReference>
<accession>A0ABQ6Z044</accession>
<proteinExistence type="predicted"/>
<reference evidence="1 2" key="1">
    <citation type="submission" date="2016-06" db="EMBL/GenBank/DDBJ databases">
        <title>Four novel species of enterococci isolated from chicken manure.</title>
        <authorList>
            <person name="Van Tyne D."/>
        </authorList>
    </citation>
    <scope>NUCLEOTIDE SEQUENCE [LARGE SCALE GENOMIC DNA]</scope>
    <source>
        <strain evidence="1 2">CU12B</strain>
    </source>
</reference>
<evidence type="ECO:0000313" key="2">
    <source>
        <dbReference type="Proteomes" id="UP000782705"/>
    </source>
</evidence>
<evidence type="ECO:0000313" key="1">
    <source>
        <dbReference type="EMBL" id="KAF1304266.1"/>
    </source>
</evidence>
<name>A0ABQ6Z044_9ENTE</name>
<dbReference type="RefSeq" id="WP_161901821.1">
    <property type="nucleotide sequence ID" value="NZ_MAEL01000034.1"/>
</dbReference>
<protein>
    <recommendedName>
        <fullName evidence="3">DNA-directed RNA polymerase beta subunit</fullName>
    </recommendedName>
</protein>
<keyword evidence="2" id="KW-1185">Reference proteome</keyword>
<evidence type="ECO:0008006" key="3">
    <source>
        <dbReference type="Google" id="ProtNLM"/>
    </source>
</evidence>
<sequence>MSSLHPYNDRKKIKWAGFYLSEHTAQIDAQKRGSSIEPKPQMSEEEITRTLEKAVLYNQSIAIQLNQIADEQYLPDIEGYLQGYENNVLFVANQQIELEMIRHITLSTPRKWSNLD</sequence>
<dbReference type="Proteomes" id="UP000782705">
    <property type="component" value="Unassembled WGS sequence"/>
</dbReference>
<comment type="caution">
    <text evidence="1">The sequence shown here is derived from an EMBL/GenBank/DDBJ whole genome shotgun (WGS) entry which is preliminary data.</text>
</comment>
<organism evidence="1 2">
    <name type="scientific">Candidatus Enterococcus willemsii</name>
    <dbReference type="NCBI Taxonomy" id="1857215"/>
    <lineage>
        <taxon>Bacteria</taxon>
        <taxon>Bacillati</taxon>
        <taxon>Bacillota</taxon>
        <taxon>Bacilli</taxon>
        <taxon>Lactobacillales</taxon>
        <taxon>Enterococcaceae</taxon>
        <taxon>Enterococcus</taxon>
    </lineage>
</organism>
<gene>
    <name evidence="1" type="ORF">BAU17_12680</name>
</gene>